<evidence type="ECO:0000256" key="5">
    <source>
        <dbReference type="ARBA" id="ARBA00023273"/>
    </source>
</evidence>
<keyword evidence="5" id="KW-0966">Cell projection</keyword>
<dbReference type="Proteomes" id="UP000535182">
    <property type="component" value="Unassembled WGS sequence"/>
</dbReference>
<dbReference type="Pfam" id="PF22073">
    <property type="entry name" value="Cep192_D4"/>
    <property type="match status" value="1"/>
</dbReference>
<evidence type="ECO:0000256" key="1">
    <source>
        <dbReference type="ARBA" id="ARBA00004138"/>
    </source>
</evidence>
<dbReference type="EMBL" id="JACHEB010000002">
    <property type="protein sequence ID" value="MBB5327419.1"/>
    <property type="molecule type" value="Genomic_DNA"/>
</dbReference>
<reference evidence="8 9" key="1">
    <citation type="submission" date="2020-08" db="EMBL/GenBank/DDBJ databases">
        <title>Genomic Encyclopedia of Type Strains, Phase IV (KMG-V): Genome sequencing to study the core and pangenomes of soil and plant-associated prokaryotes.</title>
        <authorList>
            <person name="Whitman W."/>
        </authorList>
    </citation>
    <scope>NUCLEOTIDE SEQUENCE [LARGE SCALE GENOMIC DNA]</scope>
    <source>
        <strain evidence="8 9">X5P2</strain>
    </source>
</reference>
<proteinExistence type="predicted"/>
<dbReference type="InterPro" id="IPR013783">
    <property type="entry name" value="Ig-like_fold"/>
</dbReference>
<dbReference type="AlphaFoldDB" id="A0A9X0QBQ5"/>
<organism evidence="8 9">
    <name type="scientific">Tunturiibacter gelidiferens</name>
    <dbReference type="NCBI Taxonomy" id="3069689"/>
    <lineage>
        <taxon>Bacteria</taxon>
        <taxon>Pseudomonadati</taxon>
        <taxon>Acidobacteriota</taxon>
        <taxon>Terriglobia</taxon>
        <taxon>Terriglobales</taxon>
        <taxon>Acidobacteriaceae</taxon>
        <taxon>Tunturiibacter</taxon>
    </lineage>
</organism>
<keyword evidence="3" id="KW-0963">Cytoplasm</keyword>
<feature type="domain" description="HYDIN/VesB/CFA65-like Ig-like" evidence="7">
    <location>
        <begin position="762"/>
        <end position="845"/>
    </location>
</feature>
<dbReference type="InterPro" id="IPR054090">
    <property type="entry name" value="Cep192_Spd-2-like_dom"/>
</dbReference>
<sequence>MLTQVVTSDANGEFTLAGDFQCPSASTLVYLTATGGNPGLPTGMTNPQLALMAALGSCGSMGSSTTINVNELTTVAAVWPLAPFMSSYSAIGSGSADAAALANGFAQAAIFADTTTGRVPGLNVPSGTTVPVEQIDTLADALASCTNSNGGVAGDGSACGMLFAAATPPGGAAPVNVIGAGTNLANNPTLDSSSIFGLVGGKSPFQPTLTSAPGSLAVQLGSPTGGLSISSSALVFPAAYLNFPSIESFTITNTSLIPSGVGSFSIVGAGAADFSLIPNFSNPGANCPGAPGLAPGETCTMLIGFTPTSSGARNATVLVGSSAANSPQSITLSGTGLAHTGSSVTLSPSSLTFSLAGVPQPVTVTNNGMTPIVIGPIMLNPSGSETNNCGSSLAAQSICTIQVEATGGAGGSQTGTLTVNDGGVPGTETVPIDVQYPSNITFYWSPIDFGNLAVGVTSPTNASNSIFSVEGAGVGPVSITGPNAADFSVQPVPRQLGDHLDTFFYVQFTPSGVGPRTATLVTNYGNIPLSGNGIPDGPSLTITPASAVVGMLGVGAQIFAPAPGLQWTNDGSVVLTSSGAITGPDASSFSLTASGNLTIAPTQSVPFTVTFTPSHVGVNTATLTVTDATSGYSKSIPLTGYGEPDAPSVTPSILSFGPTGIGVQSAAQSMTISAPGGDPVSVSPYPDSNFVVSSGTCAIETPCQISVSFKPSNTSFYSLAYTVTDLVTEESTGFNLRGSGGVGSVSLSSSSLTFAARDIATTSISQTVMLTNTGDATLTISGITFAGANIGDFPIESNTCGSTLTSGANCAIGISFDPTASGTRTAVLQIISNAASSPDIIPLSGTAN</sequence>
<dbReference type="RefSeq" id="WP_183974097.1">
    <property type="nucleotide sequence ID" value="NZ_JACHEB010000002.1"/>
</dbReference>
<dbReference type="GO" id="GO:0005737">
    <property type="term" value="C:cytoplasm"/>
    <property type="evidence" value="ECO:0007669"/>
    <property type="project" value="UniProtKB-SubCell"/>
</dbReference>
<dbReference type="Pfam" id="PF22544">
    <property type="entry name" value="HYDIN_VesB_CFA65-like_Ig"/>
    <property type="match status" value="1"/>
</dbReference>
<evidence type="ECO:0008006" key="10">
    <source>
        <dbReference type="Google" id="ProtNLM"/>
    </source>
</evidence>
<evidence type="ECO:0000256" key="2">
    <source>
        <dbReference type="ARBA" id="ARBA00004496"/>
    </source>
</evidence>
<accession>A0A9X0QBQ5</accession>
<evidence type="ECO:0000313" key="8">
    <source>
        <dbReference type="EMBL" id="MBB5327419.1"/>
    </source>
</evidence>
<evidence type="ECO:0000259" key="6">
    <source>
        <dbReference type="Pfam" id="PF22073"/>
    </source>
</evidence>
<keyword evidence="4" id="KW-0969">Cilium</keyword>
<evidence type="ECO:0000256" key="4">
    <source>
        <dbReference type="ARBA" id="ARBA00023069"/>
    </source>
</evidence>
<comment type="subcellular location">
    <subcellularLocation>
        <location evidence="1">Cell projection</location>
        <location evidence="1">Cilium</location>
    </subcellularLocation>
    <subcellularLocation>
        <location evidence="2">Cytoplasm</location>
    </subcellularLocation>
</comment>
<gene>
    <name evidence="8" type="ORF">HDF14_001024</name>
</gene>
<evidence type="ECO:0000256" key="3">
    <source>
        <dbReference type="ARBA" id="ARBA00022490"/>
    </source>
</evidence>
<evidence type="ECO:0000259" key="7">
    <source>
        <dbReference type="Pfam" id="PF22544"/>
    </source>
</evidence>
<comment type="caution">
    <text evidence="8">The sequence shown here is derived from an EMBL/GenBank/DDBJ whole genome shotgun (WGS) entry which is preliminary data.</text>
</comment>
<dbReference type="NCBIfam" id="NF012200">
    <property type="entry name" value="choice_anch_D"/>
    <property type="match status" value="5"/>
</dbReference>
<feature type="domain" description="Cep192/Spd-2-like" evidence="6">
    <location>
        <begin position="568"/>
        <end position="642"/>
    </location>
</feature>
<name>A0A9X0QBQ5_9BACT</name>
<keyword evidence="9" id="KW-1185">Reference proteome</keyword>
<protein>
    <recommendedName>
        <fullName evidence="10">Choice-of-anchor D domain-containing protein</fullName>
    </recommendedName>
</protein>
<dbReference type="Gene3D" id="2.60.40.10">
    <property type="entry name" value="Immunoglobulins"/>
    <property type="match status" value="5"/>
</dbReference>
<dbReference type="InterPro" id="IPR053879">
    <property type="entry name" value="HYDIN_VesB_CFA65-like_Ig"/>
</dbReference>
<evidence type="ECO:0000313" key="9">
    <source>
        <dbReference type="Proteomes" id="UP000535182"/>
    </source>
</evidence>